<accession>A0A942T7U3</accession>
<dbReference type="PANTHER" id="PTHR10587">
    <property type="entry name" value="GLYCOSYL TRANSFERASE-RELATED"/>
    <property type="match status" value="1"/>
</dbReference>
<protein>
    <submittedName>
        <fullName evidence="3">Polysaccharide deacetylase family protein</fullName>
    </submittedName>
</protein>
<dbReference type="PANTHER" id="PTHR10587:SF125">
    <property type="entry name" value="POLYSACCHARIDE DEACETYLASE YHEN-RELATED"/>
    <property type="match status" value="1"/>
</dbReference>
<comment type="caution">
    <text evidence="3">The sequence shown here is derived from an EMBL/GenBank/DDBJ whole genome shotgun (WGS) entry which is preliminary data.</text>
</comment>
<dbReference type="GO" id="GO:0005975">
    <property type="term" value="P:carbohydrate metabolic process"/>
    <property type="evidence" value="ECO:0007669"/>
    <property type="project" value="InterPro"/>
</dbReference>
<gene>
    <name evidence="4" type="ORF">KHB02_026595</name>
    <name evidence="3" type="ORF">KHB02_35210</name>
</gene>
<name>A0A942T7U3_9BACI</name>
<keyword evidence="1" id="KW-1133">Transmembrane helix</keyword>
<dbReference type="GO" id="GO:0016810">
    <property type="term" value="F:hydrolase activity, acting on carbon-nitrogen (but not peptide) bonds"/>
    <property type="evidence" value="ECO:0007669"/>
    <property type="project" value="InterPro"/>
</dbReference>
<dbReference type="SUPFAM" id="SSF88713">
    <property type="entry name" value="Glycoside hydrolase/deacetylase"/>
    <property type="match status" value="1"/>
</dbReference>
<proteinExistence type="predicted"/>
<keyword evidence="1" id="KW-0812">Transmembrane</keyword>
<dbReference type="InterPro" id="IPR050248">
    <property type="entry name" value="Polysacc_deacetylase_ArnD"/>
</dbReference>
<dbReference type="AlphaFoldDB" id="A0A942T7U3"/>
<dbReference type="Pfam" id="PF01522">
    <property type="entry name" value="Polysacc_deac_1"/>
    <property type="match status" value="1"/>
</dbReference>
<dbReference type="EMBL" id="JAGYPE010000007">
    <property type="protein sequence ID" value="MBS4186618.1"/>
    <property type="molecule type" value="Genomic_DNA"/>
</dbReference>
<organism evidence="3">
    <name type="scientific">Neobacillus citreus</name>
    <dbReference type="NCBI Taxonomy" id="2833578"/>
    <lineage>
        <taxon>Bacteria</taxon>
        <taxon>Bacillati</taxon>
        <taxon>Bacillota</taxon>
        <taxon>Bacilli</taxon>
        <taxon>Bacillales</taxon>
        <taxon>Bacillaceae</taxon>
        <taxon>Neobacillus</taxon>
    </lineage>
</organism>
<evidence type="ECO:0000313" key="3">
    <source>
        <dbReference type="EMBL" id="MBS4186618.1"/>
    </source>
</evidence>
<keyword evidence="1" id="KW-0472">Membrane</keyword>
<dbReference type="PROSITE" id="PS51677">
    <property type="entry name" value="NODB"/>
    <property type="match status" value="1"/>
</dbReference>
<evidence type="ECO:0000313" key="4">
    <source>
        <dbReference type="EMBL" id="MCH6269102.1"/>
    </source>
</evidence>
<dbReference type="Proteomes" id="UP000677265">
    <property type="component" value="Unassembled WGS sequence"/>
</dbReference>
<feature type="transmembrane region" description="Helical" evidence="1">
    <location>
        <begin position="6"/>
        <end position="23"/>
    </location>
</feature>
<feature type="domain" description="NodB homology" evidence="2">
    <location>
        <begin position="46"/>
        <end position="224"/>
    </location>
</feature>
<keyword evidence="5" id="KW-1185">Reference proteome</keyword>
<sequence length="235" mass="26452">MKKKLAYTGAGILLVFLLLMGTYKLMNSRTFQLFGDLTYKGGTNQKLVALTFDDGPSKNIPELLPLLEKYDAKATFFLIGSDIQKHPGVAKELADAGHQLGNHTYSHERMIFKSPAFIRDEIEKTDQLIREAGYQGEIDVRPPNGKKLVGLPYYLSKHDRDTITWNLEPDSYYTTASDKVEYVRKNIEPGSIILLHPWYSGSAEELKAVEGILQSLTDKGYKFVTVNELQESASK</sequence>
<dbReference type="EMBL" id="JAGYPE020000079">
    <property type="protein sequence ID" value="MCH6269102.1"/>
    <property type="molecule type" value="Genomic_DNA"/>
</dbReference>
<evidence type="ECO:0000313" key="5">
    <source>
        <dbReference type="Proteomes" id="UP000677265"/>
    </source>
</evidence>
<dbReference type="InterPro" id="IPR011330">
    <property type="entry name" value="Glyco_hydro/deAcase_b/a-brl"/>
</dbReference>
<evidence type="ECO:0000259" key="2">
    <source>
        <dbReference type="PROSITE" id="PS51677"/>
    </source>
</evidence>
<dbReference type="RefSeq" id="WP_213146410.1">
    <property type="nucleotide sequence ID" value="NZ_JAGYPE020000079.1"/>
</dbReference>
<dbReference type="Gene3D" id="3.20.20.370">
    <property type="entry name" value="Glycoside hydrolase/deacetylase"/>
    <property type="match status" value="1"/>
</dbReference>
<reference evidence="3" key="1">
    <citation type="submission" date="2021-05" db="EMBL/GenBank/DDBJ databases">
        <title>Novel Bacillus species.</title>
        <authorList>
            <person name="Liu G."/>
        </authorList>
    </citation>
    <scope>NUCLEOTIDE SEQUENCE</scope>
    <source>
        <strain evidence="3 5">FJAT-50051</strain>
    </source>
</reference>
<evidence type="ECO:0000256" key="1">
    <source>
        <dbReference type="SAM" id="Phobius"/>
    </source>
</evidence>
<dbReference type="InterPro" id="IPR002509">
    <property type="entry name" value="NODB_dom"/>
</dbReference>